<gene>
    <name evidence="2" type="primary">WBGene00283875</name>
</gene>
<proteinExistence type="predicted"/>
<evidence type="ECO:0000256" key="1">
    <source>
        <dbReference type="SAM" id="MobiDB-lite"/>
    </source>
</evidence>
<sequence length="96" mass="10466">MEEEVFQGGLGPVDWSSFLVTVAMAGERILLPWFPIELLTELHAGEAIVTRVAEEEEAVEDGEETLREEEEVEDPDGVATLQADPEDQAGVAIAEI</sequence>
<accession>A0A8R1V490</accession>
<evidence type="ECO:0000313" key="2">
    <source>
        <dbReference type="EnsemblMetazoa" id="PPA45506.1"/>
    </source>
</evidence>
<reference evidence="3" key="1">
    <citation type="journal article" date="2008" name="Nat. Genet.">
        <title>The Pristionchus pacificus genome provides a unique perspective on nematode lifestyle and parasitism.</title>
        <authorList>
            <person name="Dieterich C."/>
            <person name="Clifton S.W."/>
            <person name="Schuster L.N."/>
            <person name="Chinwalla A."/>
            <person name="Delehaunty K."/>
            <person name="Dinkelacker I."/>
            <person name="Fulton L."/>
            <person name="Fulton R."/>
            <person name="Godfrey J."/>
            <person name="Minx P."/>
            <person name="Mitreva M."/>
            <person name="Roeseler W."/>
            <person name="Tian H."/>
            <person name="Witte H."/>
            <person name="Yang S.P."/>
            <person name="Wilson R.K."/>
            <person name="Sommer R.J."/>
        </authorList>
    </citation>
    <scope>NUCLEOTIDE SEQUENCE [LARGE SCALE GENOMIC DNA]</scope>
    <source>
        <strain evidence="3">PS312</strain>
    </source>
</reference>
<evidence type="ECO:0000313" key="3">
    <source>
        <dbReference type="Proteomes" id="UP000005239"/>
    </source>
</evidence>
<dbReference type="Proteomes" id="UP000005239">
    <property type="component" value="Unassembled WGS sequence"/>
</dbReference>
<feature type="compositionally biased region" description="Acidic residues" evidence="1">
    <location>
        <begin position="55"/>
        <end position="76"/>
    </location>
</feature>
<feature type="region of interest" description="Disordered" evidence="1">
    <location>
        <begin position="55"/>
        <end position="96"/>
    </location>
</feature>
<dbReference type="EnsemblMetazoa" id="PPA45506.1">
    <property type="protein sequence ID" value="PPA45506.1"/>
    <property type="gene ID" value="WBGene00283875"/>
</dbReference>
<organism evidence="2 3">
    <name type="scientific">Pristionchus pacificus</name>
    <name type="common">Parasitic nematode worm</name>
    <dbReference type="NCBI Taxonomy" id="54126"/>
    <lineage>
        <taxon>Eukaryota</taxon>
        <taxon>Metazoa</taxon>
        <taxon>Ecdysozoa</taxon>
        <taxon>Nematoda</taxon>
        <taxon>Chromadorea</taxon>
        <taxon>Rhabditida</taxon>
        <taxon>Rhabditina</taxon>
        <taxon>Diplogasteromorpha</taxon>
        <taxon>Diplogasteroidea</taxon>
        <taxon>Neodiplogasteridae</taxon>
        <taxon>Pristionchus</taxon>
    </lineage>
</organism>
<name>A0A2A6C455_PRIPA</name>
<protein>
    <submittedName>
        <fullName evidence="2">Uncharacterized protein</fullName>
    </submittedName>
</protein>
<accession>A0A2A6C455</accession>
<keyword evidence="3" id="KW-1185">Reference proteome</keyword>
<reference evidence="2" key="2">
    <citation type="submission" date="2022-06" db="UniProtKB">
        <authorList>
            <consortium name="EnsemblMetazoa"/>
        </authorList>
    </citation>
    <scope>IDENTIFICATION</scope>
    <source>
        <strain evidence="2">PS312</strain>
    </source>
</reference>
<dbReference type="AlphaFoldDB" id="A0A2A6C455"/>